<dbReference type="KEGG" id="ech:ECH_0102"/>
<dbReference type="Proteomes" id="UP000008320">
    <property type="component" value="Chromosome"/>
</dbReference>
<evidence type="ECO:0000313" key="1">
    <source>
        <dbReference type="EMBL" id="ABD44958.1"/>
    </source>
</evidence>
<evidence type="ECO:0000313" key="2">
    <source>
        <dbReference type="Proteomes" id="UP000008320"/>
    </source>
</evidence>
<accession>Q2GI03</accession>
<dbReference type="InterPro" id="IPR021902">
    <property type="entry name" value="DUF3514"/>
</dbReference>
<proteinExistence type="predicted"/>
<keyword evidence="2" id="KW-1185">Reference proteome</keyword>
<dbReference type="OrthoDB" id="9991909at2"/>
<dbReference type="AlphaFoldDB" id="Q2GI03"/>
<dbReference type="STRING" id="205920.ECH_0102"/>
<reference evidence="1 2" key="1">
    <citation type="journal article" date="2006" name="PLoS Genet.">
        <title>Comparative genomics of emerging human ehrlichiosis agents.</title>
        <authorList>
            <person name="Dunning Hotopp J.C."/>
            <person name="Lin M."/>
            <person name="Madupu R."/>
            <person name="Crabtree J."/>
            <person name="Angiuoli S.V."/>
            <person name="Eisen J.A."/>
            <person name="Seshadri R."/>
            <person name="Ren Q."/>
            <person name="Wu M."/>
            <person name="Utterback T.R."/>
            <person name="Smith S."/>
            <person name="Lewis M."/>
            <person name="Khouri H."/>
            <person name="Zhang C."/>
            <person name="Niu H."/>
            <person name="Lin Q."/>
            <person name="Ohashi N."/>
            <person name="Zhi N."/>
            <person name="Nelson W."/>
            <person name="Brinkac L.M."/>
            <person name="Dodson R.J."/>
            <person name="Rosovitz M.J."/>
            <person name="Sundaram J."/>
            <person name="Daugherty S.C."/>
            <person name="Davidsen T."/>
            <person name="Durkin A.S."/>
            <person name="Gwinn M."/>
            <person name="Haft D.H."/>
            <person name="Selengut J.D."/>
            <person name="Sullivan S.A."/>
            <person name="Zafar N."/>
            <person name="Zhou L."/>
            <person name="Benahmed F."/>
            <person name="Forberger H."/>
            <person name="Halpin R."/>
            <person name="Mulligan S."/>
            <person name="Robinson J."/>
            <person name="White O."/>
            <person name="Rikihisa Y."/>
            <person name="Tettelin H."/>
        </authorList>
    </citation>
    <scope>NUCLEOTIDE SEQUENCE [LARGE SCALE GENOMIC DNA]</scope>
    <source>
        <strain evidence="2">ATCC CRL-10679 / Arkansas</strain>
    </source>
</reference>
<organism evidence="1 2">
    <name type="scientific">Ehrlichia chaffeensis (strain ATCC CRL-10679 / Arkansas)</name>
    <dbReference type="NCBI Taxonomy" id="205920"/>
    <lineage>
        <taxon>Bacteria</taxon>
        <taxon>Pseudomonadati</taxon>
        <taxon>Pseudomonadota</taxon>
        <taxon>Alphaproteobacteria</taxon>
        <taxon>Rickettsiales</taxon>
        <taxon>Anaplasmataceae</taxon>
        <taxon>Ehrlichia</taxon>
    </lineage>
</organism>
<dbReference type="HOGENOM" id="CLU_209002_0_0_5"/>
<name>Q2GI03_EHRCR</name>
<dbReference type="RefSeq" id="WP_011452397.1">
    <property type="nucleotide sequence ID" value="NC_007799.1"/>
</dbReference>
<dbReference type="EMBL" id="CP000236">
    <property type="protein sequence ID" value="ABD44958.1"/>
    <property type="molecule type" value="Genomic_DNA"/>
</dbReference>
<protein>
    <submittedName>
        <fullName evidence="1">Uncharacterized protein</fullName>
    </submittedName>
</protein>
<dbReference type="Pfam" id="PF12027">
    <property type="entry name" value="DUF3514"/>
    <property type="match status" value="1"/>
</dbReference>
<sequence length="61" mass="7136">MKFGRVHHIGFYRQLFQMLCNLISLRSSDPEFSTEILDLAMVSVSMMLSTMCNNYRCLLNE</sequence>
<gene>
    <name evidence="1" type="ordered locus">ECH_0102</name>
</gene>